<dbReference type="RefSeq" id="WP_111527377.1">
    <property type="nucleotide sequence ID" value="NZ_JBHRSG010000005.1"/>
</dbReference>
<dbReference type="Proteomes" id="UP000249254">
    <property type="component" value="Unassembled WGS sequence"/>
</dbReference>
<reference evidence="5" key="1">
    <citation type="submission" date="2018-05" db="EMBL/GenBank/DDBJ databases">
        <authorList>
            <person name="Li X."/>
        </authorList>
    </citation>
    <scope>NUCLEOTIDE SEQUENCE [LARGE SCALE GENOMIC DNA]</scope>
    <source>
        <strain evidence="5">LX32</strain>
    </source>
</reference>
<keyword evidence="5" id="KW-1185">Reference proteome</keyword>
<comment type="caution">
    <text evidence="4">The sequence shown here is derived from an EMBL/GenBank/DDBJ whole genome shotgun (WGS) entry which is preliminary data.</text>
</comment>
<evidence type="ECO:0000256" key="2">
    <source>
        <dbReference type="ARBA" id="ARBA00022977"/>
    </source>
</evidence>
<dbReference type="InterPro" id="IPR013785">
    <property type="entry name" value="Aldolase_TIM"/>
</dbReference>
<feature type="domain" description="Thiamine phosphate synthase/TenI" evidence="3">
    <location>
        <begin position="29"/>
        <end position="196"/>
    </location>
</feature>
<organism evidence="4 5">
    <name type="scientific">Phenylobacterium soli</name>
    <dbReference type="NCBI Taxonomy" id="2170551"/>
    <lineage>
        <taxon>Bacteria</taxon>
        <taxon>Pseudomonadati</taxon>
        <taxon>Pseudomonadota</taxon>
        <taxon>Alphaproteobacteria</taxon>
        <taxon>Caulobacterales</taxon>
        <taxon>Caulobacteraceae</taxon>
        <taxon>Phenylobacterium</taxon>
    </lineage>
</organism>
<dbReference type="Gene3D" id="3.20.20.70">
    <property type="entry name" value="Aldolase class I"/>
    <property type="match status" value="1"/>
</dbReference>
<keyword evidence="2" id="KW-0784">Thiamine biosynthesis</keyword>
<dbReference type="OrthoDB" id="7630333at2"/>
<dbReference type="GO" id="GO:0005737">
    <property type="term" value="C:cytoplasm"/>
    <property type="evidence" value="ECO:0007669"/>
    <property type="project" value="TreeGrafter"/>
</dbReference>
<protein>
    <submittedName>
        <fullName evidence="4">Thiamine monophosphate synthase</fullName>
    </submittedName>
</protein>
<dbReference type="EMBL" id="QFYQ01000001">
    <property type="protein sequence ID" value="RAK53625.1"/>
    <property type="molecule type" value="Genomic_DNA"/>
</dbReference>
<evidence type="ECO:0000313" key="5">
    <source>
        <dbReference type="Proteomes" id="UP000249254"/>
    </source>
</evidence>
<dbReference type="SUPFAM" id="SSF51391">
    <property type="entry name" value="Thiamin phosphate synthase"/>
    <property type="match status" value="1"/>
</dbReference>
<evidence type="ECO:0000256" key="1">
    <source>
        <dbReference type="ARBA" id="ARBA00004948"/>
    </source>
</evidence>
<comment type="pathway">
    <text evidence="1">Cofactor biosynthesis; thiamine diphosphate biosynthesis.</text>
</comment>
<sequence length="199" mass="20575">MRRTAAFLNGAAARRKGQARALPALLFFTDPQRTPDAEPIARTLPRGAAIVFRAFGAADAAAQGRRLRAIARARGLRLLVGADPELARALGADGLHLPERLGGRARAWRQPGWIVTSAAHSLAAARRAKAAGADAVVVSAIFPSGSPSAGAPMGPVRLALLARQAGLPVYALGGVNDKTARRLKDAGLVGLAAVDAFRT</sequence>
<dbReference type="InterPro" id="IPR022998">
    <property type="entry name" value="ThiamineP_synth_TenI"/>
</dbReference>
<evidence type="ECO:0000259" key="3">
    <source>
        <dbReference type="Pfam" id="PF02581"/>
    </source>
</evidence>
<proteinExistence type="predicted"/>
<dbReference type="InterPro" id="IPR036206">
    <property type="entry name" value="ThiamineP_synth_sf"/>
</dbReference>
<dbReference type="PANTHER" id="PTHR20857:SF15">
    <property type="entry name" value="THIAMINE-PHOSPHATE SYNTHASE"/>
    <property type="match status" value="1"/>
</dbReference>
<accession>A0A328AGI2</accession>
<dbReference type="GO" id="GO:0004789">
    <property type="term" value="F:thiamine-phosphate diphosphorylase activity"/>
    <property type="evidence" value="ECO:0007669"/>
    <property type="project" value="TreeGrafter"/>
</dbReference>
<evidence type="ECO:0000313" key="4">
    <source>
        <dbReference type="EMBL" id="RAK53625.1"/>
    </source>
</evidence>
<dbReference type="CDD" id="cd00564">
    <property type="entry name" value="TMP_TenI"/>
    <property type="match status" value="1"/>
</dbReference>
<name>A0A328AGI2_9CAUL</name>
<dbReference type="Pfam" id="PF02581">
    <property type="entry name" value="TMP-TENI"/>
    <property type="match status" value="1"/>
</dbReference>
<gene>
    <name evidence="4" type="ORF">DJ017_03315</name>
</gene>
<dbReference type="AlphaFoldDB" id="A0A328AGI2"/>
<dbReference type="GO" id="GO:0009228">
    <property type="term" value="P:thiamine biosynthetic process"/>
    <property type="evidence" value="ECO:0007669"/>
    <property type="project" value="UniProtKB-KW"/>
</dbReference>
<dbReference type="PANTHER" id="PTHR20857">
    <property type="entry name" value="THIAMINE-PHOSPHATE PYROPHOSPHORYLASE"/>
    <property type="match status" value="1"/>
</dbReference>